<organism evidence="1 2">
    <name type="scientific">Rubroshorea leprosula</name>
    <dbReference type="NCBI Taxonomy" id="152421"/>
    <lineage>
        <taxon>Eukaryota</taxon>
        <taxon>Viridiplantae</taxon>
        <taxon>Streptophyta</taxon>
        <taxon>Embryophyta</taxon>
        <taxon>Tracheophyta</taxon>
        <taxon>Spermatophyta</taxon>
        <taxon>Magnoliopsida</taxon>
        <taxon>eudicotyledons</taxon>
        <taxon>Gunneridae</taxon>
        <taxon>Pentapetalae</taxon>
        <taxon>rosids</taxon>
        <taxon>malvids</taxon>
        <taxon>Malvales</taxon>
        <taxon>Dipterocarpaceae</taxon>
        <taxon>Rubroshorea</taxon>
    </lineage>
</organism>
<name>A0AAV5ICL2_9ROSI</name>
<gene>
    <name evidence="1" type="ORF">SLEP1_g10053</name>
</gene>
<accession>A0AAV5ICL2</accession>
<proteinExistence type="predicted"/>
<comment type="caution">
    <text evidence="1">The sequence shown here is derived from an EMBL/GenBank/DDBJ whole genome shotgun (WGS) entry which is preliminary data.</text>
</comment>
<dbReference type="Proteomes" id="UP001054252">
    <property type="component" value="Unassembled WGS sequence"/>
</dbReference>
<reference evidence="1 2" key="1">
    <citation type="journal article" date="2021" name="Commun. Biol.">
        <title>The genome of Shorea leprosula (Dipterocarpaceae) highlights the ecological relevance of drought in aseasonal tropical rainforests.</title>
        <authorList>
            <person name="Ng K.K.S."/>
            <person name="Kobayashi M.J."/>
            <person name="Fawcett J.A."/>
            <person name="Hatakeyama M."/>
            <person name="Paape T."/>
            <person name="Ng C.H."/>
            <person name="Ang C.C."/>
            <person name="Tnah L.H."/>
            <person name="Lee C.T."/>
            <person name="Nishiyama T."/>
            <person name="Sese J."/>
            <person name="O'Brien M.J."/>
            <person name="Copetti D."/>
            <person name="Mohd Noor M.I."/>
            <person name="Ong R.C."/>
            <person name="Putra M."/>
            <person name="Sireger I.Z."/>
            <person name="Indrioko S."/>
            <person name="Kosugi Y."/>
            <person name="Izuno A."/>
            <person name="Isagi Y."/>
            <person name="Lee S.L."/>
            <person name="Shimizu K.K."/>
        </authorList>
    </citation>
    <scope>NUCLEOTIDE SEQUENCE [LARGE SCALE GENOMIC DNA]</scope>
    <source>
        <strain evidence="1">214</strain>
    </source>
</reference>
<evidence type="ECO:0000313" key="2">
    <source>
        <dbReference type="Proteomes" id="UP001054252"/>
    </source>
</evidence>
<sequence>MHRWSSPALCATSQHQSAFNFMPAKCSTLNPCRGSAASLVLSKSHPLDVIYL</sequence>
<dbReference type="EMBL" id="BPVZ01000010">
    <property type="protein sequence ID" value="GKU96870.1"/>
    <property type="molecule type" value="Genomic_DNA"/>
</dbReference>
<keyword evidence="2" id="KW-1185">Reference proteome</keyword>
<evidence type="ECO:0000313" key="1">
    <source>
        <dbReference type="EMBL" id="GKU96870.1"/>
    </source>
</evidence>
<protein>
    <submittedName>
        <fullName evidence="1">Uncharacterized protein</fullName>
    </submittedName>
</protein>
<dbReference type="AlphaFoldDB" id="A0AAV5ICL2"/>